<name>A0ABT3X2E3_9BACL</name>
<sequence>MKKGEQTKANGLMEVLQTINGKGDQEELQNLYQEGTATKQSNEEEGDQNGDSQR</sequence>
<dbReference type="EMBL" id="JAPMLT010000008">
    <property type="protein sequence ID" value="MCX7571081.1"/>
    <property type="molecule type" value="Genomic_DNA"/>
</dbReference>
<protein>
    <recommendedName>
        <fullName evidence="4">DUF4025 domain-containing protein</fullName>
    </recommendedName>
</protein>
<reference evidence="2 3" key="1">
    <citation type="submission" date="2022-11" db="EMBL/GenBank/DDBJ databases">
        <title>Study of microbial diversity in lake waters.</title>
        <authorList>
            <person name="Zhang J."/>
        </authorList>
    </citation>
    <scope>NUCLEOTIDE SEQUENCE [LARGE SCALE GENOMIC DNA]</scope>
    <source>
        <strain evidence="2 3">DT12</strain>
    </source>
</reference>
<accession>A0ABT3X2E3</accession>
<evidence type="ECO:0000313" key="2">
    <source>
        <dbReference type="EMBL" id="MCX7571081.1"/>
    </source>
</evidence>
<organism evidence="2 3">
    <name type="scientific">Tumebacillus lacus</name>
    <dbReference type="NCBI Taxonomy" id="2995335"/>
    <lineage>
        <taxon>Bacteria</taxon>
        <taxon>Bacillati</taxon>
        <taxon>Bacillota</taxon>
        <taxon>Bacilli</taxon>
        <taxon>Bacillales</taxon>
        <taxon>Alicyclobacillaceae</taxon>
        <taxon>Tumebacillus</taxon>
    </lineage>
</organism>
<gene>
    <name evidence="2" type="ORF">OS242_14110</name>
</gene>
<evidence type="ECO:0000256" key="1">
    <source>
        <dbReference type="SAM" id="MobiDB-lite"/>
    </source>
</evidence>
<evidence type="ECO:0008006" key="4">
    <source>
        <dbReference type="Google" id="ProtNLM"/>
    </source>
</evidence>
<keyword evidence="3" id="KW-1185">Reference proteome</keyword>
<dbReference type="RefSeq" id="WP_267152326.1">
    <property type="nucleotide sequence ID" value="NZ_JAPMLT010000008.1"/>
</dbReference>
<comment type="caution">
    <text evidence="2">The sequence shown here is derived from an EMBL/GenBank/DDBJ whole genome shotgun (WGS) entry which is preliminary data.</text>
</comment>
<feature type="region of interest" description="Disordered" evidence="1">
    <location>
        <begin position="20"/>
        <end position="54"/>
    </location>
</feature>
<proteinExistence type="predicted"/>
<feature type="compositionally biased region" description="Polar residues" evidence="1">
    <location>
        <begin position="28"/>
        <end position="40"/>
    </location>
</feature>
<evidence type="ECO:0000313" key="3">
    <source>
        <dbReference type="Proteomes" id="UP001208017"/>
    </source>
</evidence>
<dbReference type="Proteomes" id="UP001208017">
    <property type="component" value="Unassembled WGS sequence"/>
</dbReference>